<protein>
    <submittedName>
        <fullName evidence="1">Uncharacterized protein</fullName>
    </submittedName>
</protein>
<accession>A0AAV6WTH9</accession>
<dbReference type="AlphaFoldDB" id="A0AAV6WTH9"/>
<dbReference type="Proteomes" id="UP000826271">
    <property type="component" value="Unassembled WGS sequence"/>
</dbReference>
<proteinExistence type="predicted"/>
<dbReference type="InterPro" id="IPR004158">
    <property type="entry name" value="DUF247_pln"/>
</dbReference>
<comment type="caution">
    <text evidence="1">The sequence shown here is derived from an EMBL/GenBank/DDBJ whole genome shotgun (WGS) entry which is preliminary data.</text>
</comment>
<dbReference type="PANTHER" id="PTHR31170">
    <property type="entry name" value="BNAC04G53230D PROTEIN"/>
    <property type="match status" value="1"/>
</dbReference>
<gene>
    <name evidence="1" type="ORF">BUALT_Bualt14G0101600</name>
</gene>
<dbReference type="EMBL" id="WHWC01000014">
    <property type="protein sequence ID" value="KAG8370290.1"/>
    <property type="molecule type" value="Genomic_DNA"/>
</dbReference>
<evidence type="ECO:0000313" key="1">
    <source>
        <dbReference type="EMBL" id="KAG8370290.1"/>
    </source>
</evidence>
<evidence type="ECO:0000313" key="2">
    <source>
        <dbReference type="Proteomes" id="UP000826271"/>
    </source>
</evidence>
<keyword evidence="2" id="KW-1185">Reference proteome</keyword>
<organism evidence="1 2">
    <name type="scientific">Buddleja alternifolia</name>
    <dbReference type="NCBI Taxonomy" id="168488"/>
    <lineage>
        <taxon>Eukaryota</taxon>
        <taxon>Viridiplantae</taxon>
        <taxon>Streptophyta</taxon>
        <taxon>Embryophyta</taxon>
        <taxon>Tracheophyta</taxon>
        <taxon>Spermatophyta</taxon>
        <taxon>Magnoliopsida</taxon>
        <taxon>eudicotyledons</taxon>
        <taxon>Gunneridae</taxon>
        <taxon>Pentapetalae</taxon>
        <taxon>asterids</taxon>
        <taxon>lamiids</taxon>
        <taxon>Lamiales</taxon>
        <taxon>Scrophulariaceae</taxon>
        <taxon>Buddlejeae</taxon>
        <taxon>Buddleja</taxon>
    </lineage>
</organism>
<sequence>MSKDEITAVLDSMIQGSPSESEPSIFKVHTLRSDARDNVYDPKILAIGPYHHKKSSLQNMEQYKCRYMKQLLWVNNEQSVDRYVIAAIKMQKRARECYAGPIDLDENEFIKMMILDGCFLIELFRYYHYQMLRLANGYDPIFEWGIRDQLRHDIMLVDNQLPFFVLNELFNMTNYSGVDLTFLILKFFHRLYLNLSLPNTIEGRHMQKTDHIVGLIHHNLRGNVGNQTCENWENISSVSELREVGIRFEKAEAEIIFENGQRIMNLMDIKFVNGVLKIPQLDILSRMESQFGNLIAYEQNLPRGRRRYVSDYMFVMHCLLKTSDDAKLLMSHEIIKIWLGDNKDVCDMFKRLGKNILPSPKFSYSQIFSHVNGWKATPQRKATPWRNYIKNHKKHTLMAAKRDWVTGISDA</sequence>
<name>A0AAV6WTH9_9LAMI</name>
<reference evidence="1" key="1">
    <citation type="submission" date="2019-10" db="EMBL/GenBank/DDBJ databases">
        <authorList>
            <person name="Zhang R."/>
            <person name="Pan Y."/>
            <person name="Wang J."/>
            <person name="Ma R."/>
            <person name="Yu S."/>
        </authorList>
    </citation>
    <scope>NUCLEOTIDE SEQUENCE</scope>
    <source>
        <strain evidence="1">LA-IB0</strain>
        <tissue evidence="1">Leaf</tissue>
    </source>
</reference>
<dbReference type="Pfam" id="PF03140">
    <property type="entry name" value="DUF247"/>
    <property type="match status" value="1"/>
</dbReference>
<dbReference type="PANTHER" id="PTHR31170:SF17">
    <property type="match status" value="1"/>
</dbReference>